<dbReference type="RefSeq" id="XP_062676619.1">
    <property type="nucleotide sequence ID" value="XM_062825295.1"/>
</dbReference>
<name>A0AAE0J038_9PEZI</name>
<reference evidence="3" key="1">
    <citation type="journal article" date="2023" name="Mol. Phylogenet. Evol.">
        <title>Genome-scale phylogeny and comparative genomics of the fungal order Sordariales.</title>
        <authorList>
            <person name="Hensen N."/>
            <person name="Bonometti L."/>
            <person name="Westerberg I."/>
            <person name="Brannstrom I.O."/>
            <person name="Guillou S."/>
            <person name="Cros-Aarteil S."/>
            <person name="Calhoun S."/>
            <person name="Haridas S."/>
            <person name="Kuo A."/>
            <person name="Mondo S."/>
            <person name="Pangilinan J."/>
            <person name="Riley R."/>
            <person name="LaButti K."/>
            <person name="Andreopoulos B."/>
            <person name="Lipzen A."/>
            <person name="Chen C."/>
            <person name="Yan M."/>
            <person name="Daum C."/>
            <person name="Ng V."/>
            <person name="Clum A."/>
            <person name="Steindorff A."/>
            <person name="Ohm R.A."/>
            <person name="Martin F."/>
            <person name="Silar P."/>
            <person name="Natvig D.O."/>
            <person name="Lalanne C."/>
            <person name="Gautier V."/>
            <person name="Ament-Velasquez S.L."/>
            <person name="Kruys A."/>
            <person name="Hutchinson M.I."/>
            <person name="Powell A.J."/>
            <person name="Barry K."/>
            <person name="Miller A.N."/>
            <person name="Grigoriev I.V."/>
            <person name="Debuchy R."/>
            <person name="Gladieux P."/>
            <person name="Hiltunen Thoren M."/>
            <person name="Johannesson H."/>
        </authorList>
    </citation>
    <scope>NUCLEOTIDE SEQUENCE</scope>
    <source>
        <strain evidence="3">CBS 560.94</strain>
    </source>
</reference>
<feature type="chain" id="PRO_5042151214" evidence="2">
    <location>
        <begin position="20"/>
        <end position="274"/>
    </location>
</feature>
<dbReference type="InterPro" id="IPR000250">
    <property type="entry name" value="Peptidase_G1"/>
</dbReference>
<dbReference type="GO" id="GO:0006508">
    <property type="term" value="P:proteolysis"/>
    <property type="evidence" value="ECO:0007669"/>
    <property type="project" value="InterPro"/>
</dbReference>
<dbReference type="Proteomes" id="UP001278500">
    <property type="component" value="Unassembled WGS sequence"/>
</dbReference>
<dbReference type="SUPFAM" id="SSF49899">
    <property type="entry name" value="Concanavalin A-like lectins/glucanases"/>
    <property type="match status" value="1"/>
</dbReference>
<evidence type="ECO:0000313" key="3">
    <source>
        <dbReference type="EMBL" id="KAK3334453.1"/>
    </source>
</evidence>
<sequence length="274" mass="29644">MKSLQALLLLAIAFRRAFGELTYSVTGTSHGKPIPPSDIVFKRKDPSLHRLNRGSTAESKTEAPTQPQNQKARRQSLANPIYYSDNWCGAVQSGNSANKVTSVHAYFQVPTVLGRQPGSVSSPPVDYVAAWVGIDGATYGGALLQAGVTSQLGTDGVQSHWAWLEWIPDAAYNIPSFPGNNIRSDSTSYNIPLVNGTPLGQVDAEWIVEAPSAVGYGRVPYSRFADVWFEDCSATTANGTTKGVDGATMYFWSSDKCVSFEYDNGDFWVQSATT</sequence>
<dbReference type="PANTHER" id="PTHR37536:SF1">
    <property type="entry name" value="ASPERGILLOPEPSIN, PUTAITVE (AFU_ORTHOLOGUE AFUA_7G01200)"/>
    <property type="match status" value="1"/>
</dbReference>
<gene>
    <name evidence="3" type="ORF">B0H65DRAFT_437249</name>
</gene>
<dbReference type="GO" id="GO:0070007">
    <property type="term" value="F:glutamic-type endopeptidase activity"/>
    <property type="evidence" value="ECO:0007669"/>
    <property type="project" value="InterPro"/>
</dbReference>
<comment type="caution">
    <text evidence="3">The sequence shown here is derived from an EMBL/GenBank/DDBJ whole genome shotgun (WGS) entry which is preliminary data.</text>
</comment>
<dbReference type="GeneID" id="87862449"/>
<dbReference type="PANTHER" id="PTHR37536">
    <property type="entry name" value="PUTATIVE (AFU_ORTHOLOGUE AFUA_3G02970)-RELATED"/>
    <property type="match status" value="1"/>
</dbReference>
<feature type="signal peptide" evidence="2">
    <location>
        <begin position="1"/>
        <end position="19"/>
    </location>
</feature>
<evidence type="ECO:0000256" key="1">
    <source>
        <dbReference type="SAM" id="MobiDB-lite"/>
    </source>
</evidence>
<keyword evidence="4" id="KW-1185">Reference proteome</keyword>
<organism evidence="3 4">
    <name type="scientific">Neurospora tetraspora</name>
    <dbReference type="NCBI Taxonomy" id="94610"/>
    <lineage>
        <taxon>Eukaryota</taxon>
        <taxon>Fungi</taxon>
        <taxon>Dikarya</taxon>
        <taxon>Ascomycota</taxon>
        <taxon>Pezizomycotina</taxon>
        <taxon>Sordariomycetes</taxon>
        <taxon>Sordariomycetidae</taxon>
        <taxon>Sordariales</taxon>
        <taxon>Sordariaceae</taxon>
        <taxon>Neurospora</taxon>
    </lineage>
</organism>
<protein>
    <submittedName>
        <fullName evidence="3">Concanavalin A-like lectin/glucanase domain-containing protein</fullName>
    </submittedName>
</protein>
<accession>A0AAE0J038</accession>
<feature type="region of interest" description="Disordered" evidence="1">
    <location>
        <begin position="34"/>
        <end position="75"/>
    </location>
</feature>
<evidence type="ECO:0000256" key="2">
    <source>
        <dbReference type="SAM" id="SignalP"/>
    </source>
</evidence>
<dbReference type="CDD" id="cd13426">
    <property type="entry name" value="Peptidase_G1"/>
    <property type="match status" value="1"/>
</dbReference>
<dbReference type="Gene3D" id="2.60.120.700">
    <property type="entry name" value="Peptidase G1"/>
    <property type="match status" value="2"/>
</dbReference>
<feature type="compositionally biased region" description="Polar residues" evidence="1">
    <location>
        <begin position="53"/>
        <end position="70"/>
    </location>
</feature>
<keyword evidence="2" id="KW-0732">Signal</keyword>
<evidence type="ECO:0000313" key="4">
    <source>
        <dbReference type="Proteomes" id="UP001278500"/>
    </source>
</evidence>
<reference evidence="3" key="2">
    <citation type="submission" date="2023-06" db="EMBL/GenBank/DDBJ databases">
        <authorList>
            <consortium name="Lawrence Berkeley National Laboratory"/>
            <person name="Haridas S."/>
            <person name="Hensen N."/>
            <person name="Bonometti L."/>
            <person name="Westerberg I."/>
            <person name="Brannstrom I.O."/>
            <person name="Guillou S."/>
            <person name="Cros-Aarteil S."/>
            <person name="Calhoun S."/>
            <person name="Kuo A."/>
            <person name="Mondo S."/>
            <person name="Pangilinan J."/>
            <person name="Riley R."/>
            <person name="Labutti K."/>
            <person name="Andreopoulos B."/>
            <person name="Lipzen A."/>
            <person name="Chen C."/>
            <person name="Yanf M."/>
            <person name="Daum C."/>
            <person name="Ng V."/>
            <person name="Clum A."/>
            <person name="Steindorff A."/>
            <person name="Ohm R."/>
            <person name="Martin F."/>
            <person name="Silar P."/>
            <person name="Natvig D."/>
            <person name="Lalanne C."/>
            <person name="Gautier V."/>
            <person name="Ament-Velasquez S.L."/>
            <person name="Kruys A."/>
            <person name="Hutchinson M.I."/>
            <person name="Powell A.J."/>
            <person name="Barry K."/>
            <person name="Miller A.N."/>
            <person name="Grigoriev I.V."/>
            <person name="Debuchy R."/>
            <person name="Gladieux P."/>
            <person name="Thoren M.H."/>
            <person name="Johannesson H."/>
        </authorList>
    </citation>
    <scope>NUCLEOTIDE SEQUENCE</scope>
    <source>
        <strain evidence="3">CBS 560.94</strain>
    </source>
</reference>
<dbReference type="InterPro" id="IPR038656">
    <property type="entry name" value="Peptidase_G1_sf"/>
</dbReference>
<dbReference type="Pfam" id="PF01828">
    <property type="entry name" value="Peptidase_A4"/>
    <property type="match status" value="2"/>
</dbReference>
<proteinExistence type="predicted"/>
<dbReference type="AlphaFoldDB" id="A0AAE0J038"/>
<dbReference type="EMBL" id="JAUEPP010000011">
    <property type="protein sequence ID" value="KAK3334453.1"/>
    <property type="molecule type" value="Genomic_DNA"/>
</dbReference>
<dbReference type="InterPro" id="IPR013320">
    <property type="entry name" value="ConA-like_dom_sf"/>
</dbReference>